<dbReference type="PANTHER" id="PTHR24289">
    <property type="entry name" value="STEROID 17-ALPHA-HYDROXYLASE/17,20 LYASE"/>
    <property type="match status" value="1"/>
</dbReference>
<keyword evidence="8" id="KW-0812">Transmembrane</keyword>
<comment type="cofactor">
    <cofactor evidence="7">
        <name>heme</name>
        <dbReference type="ChEBI" id="CHEBI:30413"/>
    </cofactor>
</comment>
<sequence>MIAGILLACFASYGIYFVAWLILRKRKGLPPGPLPLPLIGNLHLLSSKPHLDLTRLGDIYGPIYTLNMGSQLAVVLNSYDIAKEALMKRGNAFAGRPHHFVGSKFSRDGKGVGFQNYTPTLRRQQKTIMKTVKFFDTLKTGESLQEIITKEVDYLCKRLLIFGDQSFDPRHEVTFAAGNVVGRITFGERYKGGNKEFWQLMESLTIFVEGLTATSFIDAFPFLKYVPFSMVKRVEKAVKLRDDVLNDKFRDHLKNLQNSTISTTTNRDLTYALIDEANKTNCFANSQSDALTIDHVIMTMNDMIMAGSETPTMTLLWILYFLVKYPDVQVRAQEQVDDVSRNVQPLAWEGRKRLPYLEAFIAEVLRITGVMPLAIQHLAMADTALAGYHIPKGTTVIVNLWAMGHDPKVWDAPMEFRPERFLDSRGGFSTASTEGFTPYGMGLRSCPGEQLARMELFLFTVRLLRMFEFRASEALPEMLDAEFGITLRPLPFKIRAIKRH</sequence>
<dbReference type="InterPro" id="IPR002401">
    <property type="entry name" value="Cyt_P450_E_grp-I"/>
</dbReference>
<dbReference type="GO" id="GO:0020037">
    <property type="term" value="F:heme binding"/>
    <property type="evidence" value="ECO:0000318"/>
    <property type="project" value="GO_Central"/>
</dbReference>
<dbReference type="STRING" id="45351.A7RQ60"/>
<evidence type="ECO:0000256" key="8">
    <source>
        <dbReference type="SAM" id="Phobius"/>
    </source>
</evidence>
<dbReference type="CDD" id="cd11027">
    <property type="entry name" value="CYP17A1-like"/>
    <property type="match status" value="1"/>
</dbReference>
<dbReference type="FunFam" id="1.10.630.10:FF:000346">
    <property type="entry name" value="Predicted protein"/>
    <property type="match status" value="1"/>
</dbReference>
<dbReference type="GO" id="GO:0005737">
    <property type="term" value="C:cytoplasm"/>
    <property type="evidence" value="ECO:0000318"/>
    <property type="project" value="GO_Central"/>
</dbReference>
<reference evidence="9 10" key="1">
    <citation type="journal article" date="2007" name="Science">
        <title>Sea anemone genome reveals ancestral eumetazoan gene repertoire and genomic organization.</title>
        <authorList>
            <person name="Putnam N.H."/>
            <person name="Srivastava M."/>
            <person name="Hellsten U."/>
            <person name="Dirks B."/>
            <person name="Chapman J."/>
            <person name="Salamov A."/>
            <person name="Terry A."/>
            <person name="Shapiro H."/>
            <person name="Lindquist E."/>
            <person name="Kapitonov V.V."/>
            <person name="Jurka J."/>
            <person name="Genikhovich G."/>
            <person name="Grigoriev I.V."/>
            <person name="Lucas S.M."/>
            <person name="Steele R.E."/>
            <person name="Finnerty J.R."/>
            <person name="Technau U."/>
            <person name="Martindale M.Q."/>
            <person name="Rokhsar D.S."/>
        </authorList>
    </citation>
    <scope>NUCLEOTIDE SEQUENCE [LARGE SCALE GENOMIC DNA]</scope>
    <source>
        <strain evidence="10">CH2 X CH6</strain>
    </source>
</reference>
<dbReference type="GO" id="GO:0006805">
    <property type="term" value="P:xenobiotic metabolic process"/>
    <property type="evidence" value="ECO:0000318"/>
    <property type="project" value="GO_Central"/>
</dbReference>
<dbReference type="EMBL" id="DS469527">
    <property type="protein sequence ID" value="EDO46506.1"/>
    <property type="molecule type" value="Genomic_DNA"/>
</dbReference>
<dbReference type="SUPFAM" id="SSF48264">
    <property type="entry name" value="Cytochrome P450"/>
    <property type="match status" value="1"/>
</dbReference>
<keyword evidence="3 7" id="KW-0479">Metal-binding</keyword>
<evidence type="ECO:0000256" key="5">
    <source>
        <dbReference type="ARBA" id="ARBA00023004"/>
    </source>
</evidence>
<comment type="similarity">
    <text evidence="1">Belongs to the cytochrome P450 family.</text>
</comment>
<organism evidence="9 10">
    <name type="scientific">Nematostella vectensis</name>
    <name type="common">Starlet sea anemone</name>
    <dbReference type="NCBI Taxonomy" id="45351"/>
    <lineage>
        <taxon>Eukaryota</taxon>
        <taxon>Metazoa</taxon>
        <taxon>Cnidaria</taxon>
        <taxon>Anthozoa</taxon>
        <taxon>Hexacorallia</taxon>
        <taxon>Actiniaria</taxon>
        <taxon>Edwardsiidae</taxon>
        <taxon>Nematostella</taxon>
    </lineage>
</organism>
<evidence type="ECO:0000256" key="2">
    <source>
        <dbReference type="ARBA" id="ARBA00022617"/>
    </source>
</evidence>
<dbReference type="InterPro" id="IPR036396">
    <property type="entry name" value="Cyt_P450_sf"/>
</dbReference>
<dbReference type="GO" id="GO:0006082">
    <property type="term" value="P:organic acid metabolic process"/>
    <property type="evidence" value="ECO:0000318"/>
    <property type="project" value="GO_Central"/>
</dbReference>
<accession>A7RQ60</accession>
<keyword evidence="10" id="KW-1185">Reference proteome</keyword>
<evidence type="ECO:0000313" key="10">
    <source>
        <dbReference type="Proteomes" id="UP000001593"/>
    </source>
</evidence>
<proteinExistence type="inferred from homology"/>
<keyword evidence="4" id="KW-0560">Oxidoreductase</keyword>
<dbReference type="InterPro" id="IPR001128">
    <property type="entry name" value="Cyt_P450"/>
</dbReference>
<keyword evidence="2 7" id="KW-0349">Heme</keyword>
<evidence type="ECO:0000256" key="6">
    <source>
        <dbReference type="ARBA" id="ARBA00023033"/>
    </source>
</evidence>
<dbReference type="eggNOG" id="KOG0156">
    <property type="taxonomic scope" value="Eukaryota"/>
</dbReference>
<keyword evidence="8" id="KW-0472">Membrane</keyword>
<dbReference type="KEGG" id="nve:5518564"/>
<dbReference type="GO" id="GO:0005506">
    <property type="term" value="F:iron ion binding"/>
    <property type="evidence" value="ECO:0007669"/>
    <property type="project" value="InterPro"/>
</dbReference>
<dbReference type="Gene3D" id="1.10.630.10">
    <property type="entry name" value="Cytochrome P450"/>
    <property type="match status" value="1"/>
</dbReference>
<protein>
    <submittedName>
        <fullName evidence="9">Uncharacterized protein</fullName>
    </submittedName>
</protein>
<dbReference type="InParanoid" id="A7RQ60"/>
<evidence type="ECO:0000256" key="3">
    <source>
        <dbReference type="ARBA" id="ARBA00022723"/>
    </source>
</evidence>
<evidence type="ECO:0000256" key="1">
    <source>
        <dbReference type="ARBA" id="ARBA00010617"/>
    </source>
</evidence>
<evidence type="ECO:0000256" key="4">
    <source>
        <dbReference type="ARBA" id="ARBA00023002"/>
    </source>
</evidence>
<dbReference type="OrthoDB" id="1055148at2759"/>
<dbReference type="PANTHER" id="PTHR24289:SF1">
    <property type="entry name" value="STEROID 17-ALPHA-HYDROXYLASE_17,20 LYASE"/>
    <property type="match status" value="1"/>
</dbReference>
<dbReference type="OMA" id="YSAYWRT"/>
<name>A7RQ60_NEMVE</name>
<dbReference type="PRINTS" id="PR00385">
    <property type="entry name" value="P450"/>
</dbReference>
<dbReference type="HOGENOM" id="CLU_001570_22_0_1"/>
<dbReference type="Proteomes" id="UP000001593">
    <property type="component" value="Unassembled WGS sequence"/>
</dbReference>
<dbReference type="AlphaFoldDB" id="A7RQ60"/>
<keyword evidence="5 7" id="KW-0408">Iron</keyword>
<keyword evidence="8" id="KW-1133">Transmembrane helix</keyword>
<dbReference type="PRINTS" id="PR00463">
    <property type="entry name" value="EP450I"/>
</dbReference>
<evidence type="ECO:0000256" key="7">
    <source>
        <dbReference type="PIRSR" id="PIRSR602401-1"/>
    </source>
</evidence>
<evidence type="ECO:0000313" key="9">
    <source>
        <dbReference type="EMBL" id="EDO46506.1"/>
    </source>
</evidence>
<dbReference type="GO" id="GO:0016712">
    <property type="term" value="F:oxidoreductase activity, acting on paired donors, with incorporation or reduction of molecular oxygen, reduced flavin or flavoprotein as one donor, and incorporation of one atom of oxygen"/>
    <property type="evidence" value="ECO:0000318"/>
    <property type="project" value="GO_Central"/>
</dbReference>
<keyword evidence="6" id="KW-0503">Monooxygenase</keyword>
<feature type="transmembrane region" description="Helical" evidence="8">
    <location>
        <begin position="5"/>
        <end position="23"/>
    </location>
</feature>
<dbReference type="PhylomeDB" id="A7RQ60"/>
<dbReference type="Pfam" id="PF00067">
    <property type="entry name" value="p450"/>
    <property type="match status" value="1"/>
</dbReference>
<feature type="binding site" description="axial binding residue" evidence="7">
    <location>
        <position position="446"/>
    </location>
    <ligand>
        <name>heme</name>
        <dbReference type="ChEBI" id="CHEBI:30413"/>
    </ligand>
    <ligandPart>
        <name>Fe</name>
        <dbReference type="ChEBI" id="CHEBI:18248"/>
    </ligandPart>
</feature>
<gene>
    <name evidence="9" type="ORF">NEMVEDRAFT_v1g161477</name>
</gene>